<dbReference type="EMBL" id="BAAAQN010000010">
    <property type="protein sequence ID" value="GAA2024433.1"/>
    <property type="molecule type" value="Genomic_DNA"/>
</dbReference>
<dbReference type="Pfam" id="PF00083">
    <property type="entry name" value="Sugar_tr"/>
    <property type="match status" value="1"/>
</dbReference>
<evidence type="ECO:0000256" key="2">
    <source>
        <dbReference type="ARBA" id="ARBA00010992"/>
    </source>
</evidence>
<evidence type="ECO:0000259" key="9">
    <source>
        <dbReference type="PROSITE" id="PS50850"/>
    </source>
</evidence>
<feature type="transmembrane region" description="Helical" evidence="8">
    <location>
        <begin position="366"/>
        <end position="390"/>
    </location>
</feature>
<comment type="caution">
    <text evidence="10">The sequence shown here is derived from an EMBL/GenBank/DDBJ whole genome shotgun (WGS) entry which is preliminary data.</text>
</comment>
<dbReference type="InterPro" id="IPR036259">
    <property type="entry name" value="MFS_trans_sf"/>
</dbReference>
<keyword evidence="3 7" id="KW-0813">Transport</keyword>
<keyword evidence="11" id="KW-1185">Reference proteome</keyword>
<feature type="transmembrane region" description="Helical" evidence="8">
    <location>
        <begin position="340"/>
        <end position="360"/>
    </location>
</feature>
<dbReference type="NCBIfam" id="TIGR00879">
    <property type="entry name" value="SP"/>
    <property type="match status" value="1"/>
</dbReference>
<evidence type="ECO:0000313" key="11">
    <source>
        <dbReference type="Proteomes" id="UP001500751"/>
    </source>
</evidence>
<keyword evidence="5 8" id="KW-1133">Transmembrane helix</keyword>
<dbReference type="InterPro" id="IPR050814">
    <property type="entry name" value="Myo-inositol_Transporter"/>
</dbReference>
<feature type="transmembrane region" description="Helical" evidence="8">
    <location>
        <begin position="27"/>
        <end position="55"/>
    </location>
</feature>
<reference evidence="10 11" key="1">
    <citation type="journal article" date="2019" name="Int. J. Syst. Evol. Microbiol.">
        <title>The Global Catalogue of Microorganisms (GCM) 10K type strain sequencing project: providing services to taxonomists for standard genome sequencing and annotation.</title>
        <authorList>
            <consortium name="The Broad Institute Genomics Platform"/>
            <consortium name="The Broad Institute Genome Sequencing Center for Infectious Disease"/>
            <person name="Wu L."/>
            <person name="Ma J."/>
        </authorList>
    </citation>
    <scope>NUCLEOTIDE SEQUENCE [LARGE SCALE GENOMIC DNA]</scope>
    <source>
        <strain evidence="10 11">JCM 16014</strain>
    </source>
</reference>
<organism evidence="10 11">
    <name type="scientific">Catenulispora yoronensis</name>
    <dbReference type="NCBI Taxonomy" id="450799"/>
    <lineage>
        <taxon>Bacteria</taxon>
        <taxon>Bacillati</taxon>
        <taxon>Actinomycetota</taxon>
        <taxon>Actinomycetes</taxon>
        <taxon>Catenulisporales</taxon>
        <taxon>Catenulisporaceae</taxon>
        <taxon>Catenulispora</taxon>
    </lineage>
</organism>
<dbReference type="PANTHER" id="PTHR48020:SF12">
    <property type="entry name" value="PROTON MYO-INOSITOL COTRANSPORTER"/>
    <property type="match status" value="1"/>
</dbReference>
<accession>A0ABN2TXR2</accession>
<evidence type="ECO:0000256" key="6">
    <source>
        <dbReference type="ARBA" id="ARBA00023136"/>
    </source>
</evidence>
<dbReference type="InterPro" id="IPR020846">
    <property type="entry name" value="MFS_dom"/>
</dbReference>
<evidence type="ECO:0000256" key="8">
    <source>
        <dbReference type="SAM" id="Phobius"/>
    </source>
</evidence>
<keyword evidence="6 8" id="KW-0472">Membrane</keyword>
<dbReference type="PROSITE" id="PS50850">
    <property type="entry name" value="MFS"/>
    <property type="match status" value="1"/>
</dbReference>
<comment type="subcellular location">
    <subcellularLocation>
        <location evidence="1">Cell membrane</location>
        <topology evidence="1">Multi-pass membrane protein</topology>
    </subcellularLocation>
</comment>
<dbReference type="SUPFAM" id="SSF103473">
    <property type="entry name" value="MFS general substrate transporter"/>
    <property type="match status" value="1"/>
</dbReference>
<dbReference type="PROSITE" id="PS00217">
    <property type="entry name" value="SUGAR_TRANSPORT_2"/>
    <property type="match status" value="1"/>
</dbReference>
<dbReference type="PANTHER" id="PTHR48020">
    <property type="entry name" value="PROTON MYO-INOSITOL COTRANSPORTER"/>
    <property type="match status" value="1"/>
</dbReference>
<dbReference type="Gene3D" id="1.20.1250.20">
    <property type="entry name" value="MFS general substrate transporter like domains"/>
    <property type="match status" value="1"/>
</dbReference>
<feature type="transmembrane region" description="Helical" evidence="8">
    <location>
        <begin position="67"/>
        <end position="84"/>
    </location>
</feature>
<gene>
    <name evidence="10" type="ORF">GCM10009839_22810</name>
</gene>
<keyword evidence="4 8" id="KW-0812">Transmembrane</keyword>
<name>A0ABN2TXR2_9ACTN</name>
<feature type="transmembrane region" description="Helical" evidence="8">
    <location>
        <begin position="121"/>
        <end position="142"/>
    </location>
</feature>
<feature type="transmembrane region" description="Helical" evidence="8">
    <location>
        <begin position="411"/>
        <end position="428"/>
    </location>
</feature>
<dbReference type="RefSeq" id="WP_344665504.1">
    <property type="nucleotide sequence ID" value="NZ_BAAAQN010000010.1"/>
</dbReference>
<feature type="transmembrane region" description="Helical" evidence="8">
    <location>
        <begin position="272"/>
        <end position="295"/>
    </location>
</feature>
<evidence type="ECO:0000256" key="1">
    <source>
        <dbReference type="ARBA" id="ARBA00004651"/>
    </source>
</evidence>
<evidence type="ECO:0000256" key="7">
    <source>
        <dbReference type="RuleBase" id="RU003346"/>
    </source>
</evidence>
<evidence type="ECO:0000313" key="10">
    <source>
        <dbReference type="EMBL" id="GAA2024433.1"/>
    </source>
</evidence>
<sequence>MQGFSREPGTTGPVHTITLPKAGERRIWLWAGLIAVGGFLFGFDTGVVSGALLYITKDFDLSSSQQGSVVSVLLIGAMIGALVAGRICDQLGRKKAVAFFGLVFALGTLVAVVSHNYGTLLVARFILGLAVGAASASVPVYLGEISPSNIRGRILSLNQLLITVGILCSYLIDLAFSHSGNWRAMFAFGAVPALVLSLGVWFVVPESPTWLFGQGRIEQLRKGLLKVTDEAQADEIIEVYRERTAQAARQDASRPEGEKGWRVLLAPAVRPALIVGLAMAALQQFGGINTIIYYAPTIIEQTGRSASNSIIYSVYIGVINFLMTVVAINTVDRLGRRQLLLTSLALMAGFVALLGFSFIWNWNSNLTLLFMVAYIAAFAGGLGPVFWVLVGEIFPTKAKANGSSAATTVNWMSNFIVSQSFLTVANGIGQGQTFLIFGGVCVLGLLFVGRFVPETKNRDTNEVQEALFKRFGRELAPAR</sequence>
<feature type="domain" description="Major facilitator superfamily (MFS) profile" evidence="9">
    <location>
        <begin position="30"/>
        <end position="456"/>
    </location>
</feature>
<dbReference type="PRINTS" id="PR00171">
    <property type="entry name" value="SUGRTRNSPORT"/>
</dbReference>
<dbReference type="InterPro" id="IPR005829">
    <property type="entry name" value="Sugar_transporter_CS"/>
</dbReference>
<dbReference type="InterPro" id="IPR003663">
    <property type="entry name" value="Sugar/inositol_transpt"/>
</dbReference>
<evidence type="ECO:0000256" key="5">
    <source>
        <dbReference type="ARBA" id="ARBA00022989"/>
    </source>
</evidence>
<feature type="transmembrane region" description="Helical" evidence="8">
    <location>
        <begin position="184"/>
        <end position="204"/>
    </location>
</feature>
<dbReference type="Proteomes" id="UP001500751">
    <property type="component" value="Unassembled WGS sequence"/>
</dbReference>
<feature type="transmembrane region" description="Helical" evidence="8">
    <location>
        <begin position="154"/>
        <end position="172"/>
    </location>
</feature>
<feature type="transmembrane region" description="Helical" evidence="8">
    <location>
        <begin position="96"/>
        <end position="115"/>
    </location>
</feature>
<protein>
    <submittedName>
        <fullName evidence="10">Sugar porter family MFS transporter</fullName>
    </submittedName>
</protein>
<comment type="similarity">
    <text evidence="2 7">Belongs to the major facilitator superfamily. Sugar transporter (TC 2.A.1.1) family.</text>
</comment>
<dbReference type="InterPro" id="IPR005828">
    <property type="entry name" value="MFS_sugar_transport-like"/>
</dbReference>
<evidence type="ECO:0000256" key="3">
    <source>
        <dbReference type="ARBA" id="ARBA00022448"/>
    </source>
</evidence>
<evidence type="ECO:0000256" key="4">
    <source>
        <dbReference type="ARBA" id="ARBA00022692"/>
    </source>
</evidence>
<feature type="transmembrane region" description="Helical" evidence="8">
    <location>
        <begin position="310"/>
        <end position="328"/>
    </location>
</feature>
<proteinExistence type="inferred from homology"/>
<feature type="transmembrane region" description="Helical" evidence="8">
    <location>
        <begin position="434"/>
        <end position="452"/>
    </location>
</feature>
<dbReference type="PROSITE" id="PS00216">
    <property type="entry name" value="SUGAR_TRANSPORT_1"/>
    <property type="match status" value="1"/>
</dbReference>